<evidence type="ECO:0000313" key="1">
    <source>
        <dbReference type="EMBL" id="APO70419.1"/>
    </source>
</evidence>
<proteinExistence type="predicted"/>
<accession>A0A1L5NRE2</accession>
<dbReference type="EMBL" id="CP017104">
    <property type="protein sequence ID" value="APO70419.1"/>
    <property type="molecule type" value="Genomic_DNA"/>
</dbReference>
<dbReference type="AlphaFoldDB" id="A0A1L5NRE2"/>
<dbReference type="Proteomes" id="UP000184749">
    <property type="component" value="Plasmid pRgalIE4872c"/>
</dbReference>
<sequence length="60" mass="6569">MNAAKKGSTTATAVWEDRRNGQLEKLGEKRSCLMGDFMADHSWSRRAQPVGCGSEGVCRP</sequence>
<keyword evidence="1" id="KW-0614">Plasmid</keyword>
<gene>
    <name evidence="1" type="ORF">IE4872_PC00402</name>
</gene>
<organism evidence="1 2">
    <name type="scientific">Rhizobium gallicum</name>
    <dbReference type="NCBI Taxonomy" id="56730"/>
    <lineage>
        <taxon>Bacteria</taxon>
        <taxon>Pseudomonadati</taxon>
        <taxon>Pseudomonadota</taxon>
        <taxon>Alphaproteobacteria</taxon>
        <taxon>Hyphomicrobiales</taxon>
        <taxon>Rhizobiaceae</taxon>
        <taxon>Rhizobium/Agrobacterium group</taxon>
        <taxon>Rhizobium</taxon>
    </lineage>
</organism>
<evidence type="ECO:0000313" key="2">
    <source>
        <dbReference type="Proteomes" id="UP000184749"/>
    </source>
</evidence>
<geneLocation type="plasmid" evidence="2">
    <name>prgalie4872c</name>
</geneLocation>
<protein>
    <submittedName>
        <fullName evidence="1">Uncharacterized protein</fullName>
    </submittedName>
</protein>
<reference evidence="1 2" key="1">
    <citation type="submission" date="2016-09" db="EMBL/GenBank/DDBJ databases">
        <title>The complete genome sequences of Rhizobium gallicum, symbiovars gallicum and phaseoli, symbionts associated to common bean (Phaseolus vulgaris).</title>
        <authorList>
            <person name="Bustos P."/>
            <person name="Santamaria R.I."/>
            <person name="Perez-Carrascal O.M."/>
            <person name="Juarez S."/>
            <person name="Lozano L."/>
            <person name="Martinez-Flores I."/>
            <person name="Martinez-Romero E."/>
            <person name="Cevallos M."/>
            <person name="Romero D."/>
            <person name="Davila G."/>
            <person name="Gonzalez V."/>
        </authorList>
    </citation>
    <scope>NUCLEOTIDE SEQUENCE [LARGE SCALE GENOMIC DNA]</scope>
    <source>
        <strain evidence="1 2">IE4872</strain>
        <plasmid evidence="2">prgalie4872c</plasmid>
    </source>
</reference>
<name>A0A1L5NRE2_9HYPH</name>